<comment type="caution">
    <text evidence="8">The sequence shown here is derived from an EMBL/GenBank/DDBJ whole genome shotgun (WGS) entry which is preliminary data.</text>
</comment>
<sequence>ITPISNFLVTRMKDTLTTTTGGILLPDQSKTRPSEGLVLSAGPGRTHPHTGLLIPNACKEGDSVLYGKFDGTKINYNDEDCNLIRDDDVI</sequence>
<dbReference type="AlphaFoldDB" id="A0A9W7EDJ0"/>
<accession>A0A9W7EDJ0</accession>
<dbReference type="InterPro" id="IPR037124">
    <property type="entry name" value="Chaperonin_GroES_sf"/>
</dbReference>
<dbReference type="GO" id="GO:0005739">
    <property type="term" value="C:mitochondrion"/>
    <property type="evidence" value="ECO:0007669"/>
    <property type="project" value="TreeGrafter"/>
</dbReference>
<dbReference type="SMART" id="SM00883">
    <property type="entry name" value="Cpn10"/>
    <property type="match status" value="1"/>
</dbReference>
<dbReference type="InterPro" id="IPR011032">
    <property type="entry name" value="GroES-like_sf"/>
</dbReference>
<evidence type="ECO:0000256" key="2">
    <source>
        <dbReference type="ARBA" id="ARBA00023186"/>
    </source>
</evidence>
<evidence type="ECO:0000313" key="9">
    <source>
        <dbReference type="Proteomes" id="UP001162640"/>
    </source>
</evidence>
<protein>
    <recommendedName>
        <fullName evidence="4">20 kDa chaperonin, chloroplastic</fullName>
    </recommendedName>
    <alternativeName>
        <fullName evidence="3">Chaperonin 10</fullName>
    </alternativeName>
    <alternativeName>
        <fullName evidence="5">Protein Cpn21</fullName>
    </alternativeName>
</protein>
<feature type="region of interest" description="Disordered" evidence="7">
    <location>
        <begin position="20"/>
        <end position="49"/>
    </location>
</feature>
<dbReference type="PANTHER" id="PTHR10772:SF63">
    <property type="entry name" value="20 KDA CHAPERONIN, CHLOROPLASTIC"/>
    <property type="match status" value="1"/>
</dbReference>
<dbReference type="GO" id="GO:0046872">
    <property type="term" value="F:metal ion binding"/>
    <property type="evidence" value="ECO:0007669"/>
    <property type="project" value="TreeGrafter"/>
</dbReference>
<evidence type="ECO:0000256" key="4">
    <source>
        <dbReference type="ARBA" id="ARBA00073031"/>
    </source>
</evidence>
<organism evidence="8 9">
    <name type="scientific">Triparma laevis f. inornata</name>
    <dbReference type="NCBI Taxonomy" id="1714386"/>
    <lineage>
        <taxon>Eukaryota</taxon>
        <taxon>Sar</taxon>
        <taxon>Stramenopiles</taxon>
        <taxon>Ochrophyta</taxon>
        <taxon>Bolidophyceae</taxon>
        <taxon>Parmales</taxon>
        <taxon>Triparmaceae</taxon>
        <taxon>Triparma</taxon>
    </lineage>
</organism>
<dbReference type="PANTHER" id="PTHR10772">
    <property type="entry name" value="10 KDA HEAT SHOCK PROTEIN"/>
    <property type="match status" value="1"/>
</dbReference>
<comment type="similarity">
    <text evidence="1 6">Belongs to the GroES chaperonin family.</text>
</comment>
<evidence type="ECO:0000256" key="1">
    <source>
        <dbReference type="ARBA" id="ARBA00006975"/>
    </source>
</evidence>
<dbReference type="GO" id="GO:0051087">
    <property type="term" value="F:protein-folding chaperone binding"/>
    <property type="evidence" value="ECO:0007669"/>
    <property type="project" value="TreeGrafter"/>
</dbReference>
<dbReference type="Gene3D" id="2.30.33.40">
    <property type="entry name" value="GroES chaperonin"/>
    <property type="match status" value="1"/>
</dbReference>
<dbReference type="PRINTS" id="PR00297">
    <property type="entry name" value="CHAPERONIN10"/>
</dbReference>
<dbReference type="CDD" id="cd00320">
    <property type="entry name" value="cpn10"/>
    <property type="match status" value="1"/>
</dbReference>
<evidence type="ECO:0000256" key="6">
    <source>
        <dbReference type="RuleBase" id="RU003479"/>
    </source>
</evidence>
<proteinExistence type="inferred from homology"/>
<keyword evidence="2 6" id="KW-0143">Chaperone</keyword>
<dbReference type="InterPro" id="IPR020818">
    <property type="entry name" value="Chaperonin_GroES"/>
</dbReference>
<dbReference type="GO" id="GO:0051082">
    <property type="term" value="F:unfolded protein binding"/>
    <property type="evidence" value="ECO:0007669"/>
    <property type="project" value="TreeGrafter"/>
</dbReference>
<dbReference type="FunFam" id="2.30.33.40:FF:000001">
    <property type="entry name" value="10 kDa chaperonin"/>
    <property type="match status" value="1"/>
</dbReference>
<dbReference type="Proteomes" id="UP001162640">
    <property type="component" value="Unassembled WGS sequence"/>
</dbReference>
<gene>
    <name evidence="8" type="ORF">TL16_g05913</name>
</gene>
<name>A0A9W7EDJ0_9STRA</name>
<dbReference type="EMBL" id="BLQM01000175">
    <property type="protein sequence ID" value="GMH72418.1"/>
    <property type="molecule type" value="Genomic_DNA"/>
</dbReference>
<reference evidence="9" key="1">
    <citation type="journal article" date="2023" name="Commun. Biol.">
        <title>Genome analysis of Parmales, the sister group of diatoms, reveals the evolutionary specialization of diatoms from phago-mixotrophs to photoautotrophs.</title>
        <authorList>
            <person name="Ban H."/>
            <person name="Sato S."/>
            <person name="Yoshikawa S."/>
            <person name="Yamada K."/>
            <person name="Nakamura Y."/>
            <person name="Ichinomiya M."/>
            <person name="Sato N."/>
            <person name="Blanc-Mathieu R."/>
            <person name="Endo H."/>
            <person name="Kuwata A."/>
            <person name="Ogata H."/>
        </authorList>
    </citation>
    <scope>NUCLEOTIDE SEQUENCE [LARGE SCALE GENOMIC DNA]</scope>
</reference>
<evidence type="ECO:0000313" key="8">
    <source>
        <dbReference type="EMBL" id="GMH72418.1"/>
    </source>
</evidence>
<dbReference type="SUPFAM" id="SSF50129">
    <property type="entry name" value="GroES-like"/>
    <property type="match status" value="1"/>
</dbReference>
<evidence type="ECO:0000256" key="7">
    <source>
        <dbReference type="SAM" id="MobiDB-lite"/>
    </source>
</evidence>
<evidence type="ECO:0000256" key="3">
    <source>
        <dbReference type="ARBA" id="ARBA00031971"/>
    </source>
</evidence>
<feature type="non-terminal residue" evidence="8">
    <location>
        <position position="1"/>
    </location>
</feature>
<dbReference type="Pfam" id="PF00166">
    <property type="entry name" value="Cpn10"/>
    <property type="match status" value="1"/>
</dbReference>
<evidence type="ECO:0000256" key="5">
    <source>
        <dbReference type="ARBA" id="ARBA00079398"/>
    </source>
</evidence>
<dbReference type="GO" id="GO:0044183">
    <property type="term" value="F:protein folding chaperone"/>
    <property type="evidence" value="ECO:0007669"/>
    <property type="project" value="InterPro"/>
</dbReference>
<dbReference type="GO" id="GO:0005524">
    <property type="term" value="F:ATP binding"/>
    <property type="evidence" value="ECO:0007669"/>
    <property type="project" value="InterPro"/>
</dbReference>
<feature type="non-terminal residue" evidence="8">
    <location>
        <position position="90"/>
    </location>
</feature>